<sequence length="102" mass="11990">MDKNEGKDDEIGKIYQNLDHFCRKNPNFVKKESNFKQTKKIYNLIKFDKEINYMNPKVPKIVAKSCELLVIDIVIKTLALTKSQKRVVLTVFIFKPKRTKIS</sequence>
<evidence type="ECO:0000313" key="1">
    <source>
        <dbReference type="EMBL" id="MES1920018.1"/>
    </source>
</evidence>
<name>A0ABV2AKU5_9EUKA</name>
<dbReference type="Proteomes" id="UP001439008">
    <property type="component" value="Unassembled WGS sequence"/>
</dbReference>
<dbReference type="InterPro" id="IPR009072">
    <property type="entry name" value="Histone-fold"/>
</dbReference>
<dbReference type="SUPFAM" id="SSF47113">
    <property type="entry name" value="Histone-fold"/>
    <property type="match status" value="1"/>
</dbReference>
<protein>
    <submittedName>
        <fullName evidence="1">Uncharacterized protein</fullName>
    </submittedName>
</protein>
<organism evidence="1 2">
    <name type="scientific">Bonamia ostreae</name>
    <dbReference type="NCBI Taxonomy" id="126728"/>
    <lineage>
        <taxon>Eukaryota</taxon>
        <taxon>Sar</taxon>
        <taxon>Rhizaria</taxon>
        <taxon>Endomyxa</taxon>
        <taxon>Ascetosporea</taxon>
        <taxon>Haplosporida</taxon>
        <taxon>Bonamia</taxon>
    </lineage>
</organism>
<dbReference type="Gene3D" id="1.10.20.10">
    <property type="entry name" value="Histone, subunit A"/>
    <property type="match status" value="1"/>
</dbReference>
<accession>A0ABV2AKU5</accession>
<reference evidence="1 2" key="1">
    <citation type="journal article" date="2024" name="BMC Biol.">
        <title>Comparative genomics of Ascetosporea gives new insight into the evolutionary basis for animal parasitism in Rhizaria.</title>
        <authorList>
            <person name="Hiltunen Thoren M."/>
            <person name="Onut-Brannstrom I."/>
            <person name="Alfjorden A."/>
            <person name="Peckova H."/>
            <person name="Swords F."/>
            <person name="Hooper C."/>
            <person name="Holzer A.S."/>
            <person name="Bass D."/>
            <person name="Burki F."/>
        </authorList>
    </citation>
    <scope>NUCLEOTIDE SEQUENCE [LARGE SCALE GENOMIC DNA]</scope>
    <source>
        <strain evidence="1">20-A016</strain>
    </source>
</reference>
<proteinExistence type="predicted"/>
<dbReference type="EMBL" id="JBDODL010000479">
    <property type="protein sequence ID" value="MES1920018.1"/>
    <property type="molecule type" value="Genomic_DNA"/>
</dbReference>
<keyword evidence="2" id="KW-1185">Reference proteome</keyword>
<gene>
    <name evidence="1" type="ORF">MHBO_001748</name>
</gene>
<comment type="caution">
    <text evidence="1">The sequence shown here is derived from an EMBL/GenBank/DDBJ whole genome shotgun (WGS) entry which is preliminary data.</text>
</comment>
<evidence type="ECO:0000313" key="2">
    <source>
        <dbReference type="Proteomes" id="UP001439008"/>
    </source>
</evidence>